<gene>
    <name evidence="2" type="ORF">NYPRO_LOCUS768</name>
</gene>
<evidence type="ECO:0000313" key="2">
    <source>
        <dbReference type="EMBL" id="CAD7667452.1"/>
    </source>
</evidence>
<comment type="caution">
    <text evidence="2">The sequence shown here is derived from an EMBL/GenBank/DDBJ whole genome shotgun (WGS) entry which is preliminary data.</text>
</comment>
<accession>A0A811XXS9</accession>
<feature type="region of interest" description="Disordered" evidence="1">
    <location>
        <begin position="1"/>
        <end position="121"/>
    </location>
</feature>
<proteinExistence type="predicted"/>
<dbReference type="Proteomes" id="UP000645828">
    <property type="component" value="Unassembled WGS sequence"/>
</dbReference>
<evidence type="ECO:0000256" key="1">
    <source>
        <dbReference type="SAM" id="MobiDB-lite"/>
    </source>
</evidence>
<dbReference type="EMBL" id="CAJHUB010000649">
    <property type="protein sequence ID" value="CAD7667452.1"/>
    <property type="molecule type" value="Genomic_DNA"/>
</dbReference>
<protein>
    <submittedName>
        <fullName evidence="2">(raccoon dog) hypothetical protein</fullName>
    </submittedName>
</protein>
<organism evidence="2 3">
    <name type="scientific">Nyctereutes procyonoides</name>
    <name type="common">Raccoon dog</name>
    <name type="synonym">Canis procyonoides</name>
    <dbReference type="NCBI Taxonomy" id="34880"/>
    <lineage>
        <taxon>Eukaryota</taxon>
        <taxon>Metazoa</taxon>
        <taxon>Chordata</taxon>
        <taxon>Craniata</taxon>
        <taxon>Vertebrata</taxon>
        <taxon>Euteleostomi</taxon>
        <taxon>Mammalia</taxon>
        <taxon>Eutheria</taxon>
        <taxon>Laurasiatheria</taxon>
        <taxon>Carnivora</taxon>
        <taxon>Caniformia</taxon>
        <taxon>Canidae</taxon>
        <taxon>Nyctereutes</taxon>
    </lineage>
</organism>
<evidence type="ECO:0000313" key="3">
    <source>
        <dbReference type="Proteomes" id="UP000645828"/>
    </source>
</evidence>
<feature type="compositionally biased region" description="Pro residues" evidence="1">
    <location>
        <begin position="47"/>
        <end position="63"/>
    </location>
</feature>
<reference evidence="2" key="1">
    <citation type="submission" date="2020-12" db="EMBL/GenBank/DDBJ databases">
        <authorList>
            <consortium name="Molecular Ecology Group"/>
        </authorList>
    </citation>
    <scope>NUCLEOTIDE SEQUENCE</scope>
    <source>
        <strain evidence="2">TBG_1078</strain>
    </source>
</reference>
<sequence>MGHTGRVCPGTSRDLAGEGAPSPARPPPVCGARPMRSDRGRSFVVEPRPPGASRPRPCPPPSSPGRLARRPPGPLKETRTLSPGDPPPQRRLFPGKGSRVDPDGGGAEQEPGASRRRSQAS</sequence>
<keyword evidence="3" id="KW-1185">Reference proteome</keyword>
<name>A0A811XXS9_NYCPR</name>
<dbReference type="AlphaFoldDB" id="A0A811XXS9"/>